<evidence type="ECO:0000313" key="3">
    <source>
        <dbReference type="Proteomes" id="UP001262410"/>
    </source>
</evidence>
<dbReference type="RefSeq" id="WP_309796580.1">
    <property type="nucleotide sequence ID" value="NZ_JAVDPW010000006.1"/>
</dbReference>
<feature type="transmembrane region" description="Helical" evidence="1">
    <location>
        <begin position="93"/>
        <end position="113"/>
    </location>
</feature>
<accession>A0ABU1JT08</accession>
<keyword evidence="1" id="KW-0472">Membrane</keyword>
<evidence type="ECO:0000313" key="2">
    <source>
        <dbReference type="EMBL" id="MDR6291413.1"/>
    </source>
</evidence>
<comment type="caution">
    <text evidence="2">The sequence shown here is derived from an EMBL/GenBank/DDBJ whole genome shotgun (WGS) entry which is preliminary data.</text>
</comment>
<proteinExistence type="predicted"/>
<name>A0ABU1JT08_9PROT</name>
<reference evidence="2 3" key="1">
    <citation type="submission" date="2023-07" db="EMBL/GenBank/DDBJ databases">
        <title>Sorghum-associated microbial communities from plants grown in Nebraska, USA.</title>
        <authorList>
            <person name="Schachtman D."/>
        </authorList>
    </citation>
    <scope>NUCLEOTIDE SEQUENCE [LARGE SCALE GENOMIC DNA]</scope>
    <source>
        <strain evidence="2 3">584</strain>
    </source>
</reference>
<organism evidence="2 3">
    <name type="scientific">Inquilinus ginsengisoli</name>
    <dbReference type="NCBI Taxonomy" id="363840"/>
    <lineage>
        <taxon>Bacteria</taxon>
        <taxon>Pseudomonadati</taxon>
        <taxon>Pseudomonadota</taxon>
        <taxon>Alphaproteobacteria</taxon>
        <taxon>Rhodospirillales</taxon>
        <taxon>Rhodospirillaceae</taxon>
        <taxon>Inquilinus</taxon>
    </lineage>
</organism>
<keyword evidence="1" id="KW-1133">Transmembrane helix</keyword>
<dbReference type="Proteomes" id="UP001262410">
    <property type="component" value="Unassembled WGS sequence"/>
</dbReference>
<feature type="transmembrane region" description="Helical" evidence="1">
    <location>
        <begin position="133"/>
        <end position="162"/>
    </location>
</feature>
<keyword evidence="3" id="KW-1185">Reference proteome</keyword>
<sequence length="174" mass="18244">MEILKIIGFSLAAAIAYGILHDQVTAHLCVEYFTIAHPPVFPTESPFLLAIGWGILATWWVGLPLGLVLAAAARIGRGNRLGLTDLRPVILRLLATMALCALAAGLWGAWAVASGRSSLPGGWGRVLPPEIHVAFAGAAWAHLASYASGLIGGLAVIAWTIWRRIRPPTAGAAA</sequence>
<protein>
    <submittedName>
        <fullName evidence="2">Uncharacterized protein</fullName>
    </submittedName>
</protein>
<dbReference type="EMBL" id="JAVDPW010000006">
    <property type="protein sequence ID" value="MDR6291413.1"/>
    <property type="molecule type" value="Genomic_DNA"/>
</dbReference>
<evidence type="ECO:0000256" key="1">
    <source>
        <dbReference type="SAM" id="Phobius"/>
    </source>
</evidence>
<feature type="transmembrane region" description="Helical" evidence="1">
    <location>
        <begin position="50"/>
        <end position="72"/>
    </location>
</feature>
<keyword evidence="1" id="KW-0812">Transmembrane</keyword>
<gene>
    <name evidence="2" type="ORF">E9232_003939</name>
</gene>